<dbReference type="EMBL" id="CP050899">
    <property type="protein sequence ID" value="QIX24966.1"/>
    <property type="molecule type" value="Genomic_DNA"/>
</dbReference>
<reference evidence="2 3" key="1">
    <citation type="submission" date="2020-04" db="EMBL/GenBank/DDBJ databases">
        <title>FDA dAtabase for Regulatory Grade micrObial Sequences (FDA-ARGOS): Supporting development and validation of Infectious Disease Dx tests.</title>
        <authorList>
            <person name="Sciortino C."/>
            <person name="Tallon L."/>
            <person name="Sadzewicz L."/>
            <person name="Vavikolanu K."/>
            <person name="Mehta A."/>
            <person name="Aluvathingal J."/>
            <person name="Nadendla S."/>
            <person name="Nandy P."/>
            <person name="Geyer C."/>
            <person name="Yan Y."/>
            <person name="Sichtig H."/>
        </authorList>
    </citation>
    <scope>NUCLEOTIDE SEQUENCE [LARGE SCALE GENOMIC DNA]</scope>
    <source>
        <strain evidence="2 3">FDAARGOS_633</strain>
    </source>
</reference>
<proteinExistence type="predicted"/>
<organism evidence="2 3">
    <name type="scientific">Agrobacterium pusense</name>
    <dbReference type="NCBI Taxonomy" id="648995"/>
    <lineage>
        <taxon>Bacteria</taxon>
        <taxon>Pseudomonadati</taxon>
        <taxon>Pseudomonadota</taxon>
        <taxon>Alphaproteobacteria</taxon>
        <taxon>Hyphomicrobiales</taxon>
        <taxon>Rhizobiaceae</taxon>
        <taxon>Rhizobium/Agrobacterium group</taxon>
        <taxon>Agrobacterium</taxon>
    </lineage>
</organism>
<dbReference type="Pfam" id="PF21834">
    <property type="entry name" value="DUF6894"/>
    <property type="match status" value="1"/>
</dbReference>
<dbReference type="AlphaFoldDB" id="A0A6H0ZVZ5"/>
<name>A0A6H0ZVZ5_9HYPH</name>
<evidence type="ECO:0000313" key="2">
    <source>
        <dbReference type="EMBL" id="QIX24966.1"/>
    </source>
</evidence>
<protein>
    <recommendedName>
        <fullName evidence="1">DUF6894 domain-containing protein</fullName>
    </recommendedName>
</protein>
<evidence type="ECO:0000259" key="1">
    <source>
        <dbReference type="Pfam" id="PF21834"/>
    </source>
</evidence>
<evidence type="ECO:0000313" key="3">
    <source>
        <dbReference type="Proteomes" id="UP000500870"/>
    </source>
</evidence>
<dbReference type="InterPro" id="IPR054189">
    <property type="entry name" value="DUF6894"/>
</dbReference>
<dbReference type="RefSeq" id="WP_044458863.1">
    <property type="nucleotide sequence ID" value="NZ_CP039895.1"/>
</dbReference>
<accession>A0A6H0ZVZ5</accession>
<feature type="domain" description="DUF6894" evidence="1">
    <location>
        <begin position="3"/>
        <end position="72"/>
    </location>
</feature>
<sequence>MPRFFFSIVSGQHILDDDEGSDLASLDQAIEEAHKDARELMSEAILQGRDISEGCVVIRDSARELLKVVPFADALDRKP</sequence>
<gene>
    <name evidence="2" type="ORF">FOB41_28370</name>
</gene>
<dbReference type="Proteomes" id="UP000500870">
    <property type="component" value="Chromosome 3"/>
</dbReference>